<reference evidence="1 2" key="1">
    <citation type="submission" date="2015-11" db="EMBL/GenBank/DDBJ databases">
        <title>Genomic analysis of 38 Legionella species identifies large and diverse effector repertoires.</title>
        <authorList>
            <person name="Burstein D."/>
            <person name="Amaro F."/>
            <person name="Zusman T."/>
            <person name="Lifshitz Z."/>
            <person name="Cohen O."/>
            <person name="Gilbert J.A."/>
            <person name="Pupko T."/>
            <person name="Shuman H.A."/>
            <person name="Segal G."/>
        </authorList>
    </citation>
    <scope>NUCLEOTIDE SEQUENCE [LARGE SCALE GENOMIC DNA]</scope>
    <source>
        <strain evidence="1 2">ATCC 49655</strain>
    </source>
</reference>
<accession>A0A0W0YST8</accession>
<keyword evidence="2" id="KW-1185">Reference proteome</keyword>
<proteinExistence type="predicted"/>
<organism evidence="1 2">
    <name type="scientific">Legionella shakespearei DSM 23087</name>
    <dbReference type="NCBI Taxonomy" id="1122169"/>
    <lineage>
        <taxon>Bacteria</taxon>
        <taxon>Pseudomonadati</taxon>
        <taxon>Pseudomonadota</taxon>
        <taxon>Gammaproteobacteria</taxon>
        <taxon>Legionellales</taxon>
        <taxon>Legionellaceae</taxon>
        <taxon>Legionella</taxon>
    </lineage>
</organism>
<dbReference type="RefSeq" id="WP_237762282.1">
    <property type="nucleotide sequence ID" value="NZ_KB892382.1"/>
</dbReference>
<protein>
    <submittedName>
        <fullName evidence="1">Uncharacterized protein</fullName>
    </submittedName>
</protein>
<name>A0A0W0YST8_9GAMM</name>
<dbReference type="EMBL" id="LNYW01000046">
    <property type="protein sequence ID" value="KTD59936.1"/>
    <property type="molecule type" value="Genomic_DNA"/>
</dbReference>
<dbReference type="Proteomes" id="UP000054600">
    <property type="component" value="Unassembled WGS sequence"/>
</dbReference>
<gene>
    <name evidence="1" type="ORF">Lsha_1686</name>
</gene>
<dbReference type="STRING" id="1122169.Lsha_1686"/>
<dbReference type="AlphaFoldDB" id="A0A0W0YST8"/>
<dbReference type="PATRIC" id="fig|1122169.6.peg.1938"/>
<dbReference type="eggNOG" id="ENOG5031E7R">
    <property type="taxonomic scope" value="Bacteria"/>
</dbReference>
<evidence type="ECO:0000313" key="2">
    <source>
        <dbReference type="Proteomes" id="UP000054600"/>
    </source>
</evidence>
<sequence length="239" mass="28527">MDLELLAMHEFDRNGMIVHLKPNTSTLMTFKLASEIRALQDSLAKKIIGQCLDNYCVIWYLHKSKNFSRCGLDYNFIFNCFKNHDEKKLEEYIDKVFDVLFLNYVGLGLPIINCSFLTDYLPGLSKEFFFMNKISFIYQNKYKCLKKINLVNEIKNLTFKKETYDKNHYYFYNPIHIRQMKEIIEKITYEIPGIEEVNEVKNDFEALKKLIVTRLYKIASRNINILERLARNDREDVSY</sequence>
<comment type="caution">
    <text evidence="1">The sequence shown here is derived from an EMBL/GenBank/DDBJ whole genome shotgun (WGS) entry which is preliminary data.</text>
</comment>
<evidence type="ECO:0000313" key="1">
    <source>
        <dbReference type="EMBL" id="KTD59936.1"/>
    </source>
</evidence>